<evidence type="ECO:0000256" key="1">
    <source>
        <dbReference type="SAM" id="SignalP"/>
    </source>
</evidence>
<dbReference type="EMBL" id="CAJNYV010003375">
    <property type="protein sequence ID" value="CAF3562407.1"/>
    <property type="molecule type" value="Genomic_DNA"/>
</dbReference>
<dbReference type="Proteomes" id="UP000663825">
    <property type="component" value="Unassembled WGS sequence"/>
</dbReference>
<evidence type="ECO:0000313" key="7">
    <source>
        <dbReference type="EMBL" id="CAF4205407.1"/>
    </source>
</evidence>
<dbReference type="Proteomes" id="UP000663848">
    <property type="component" value="Unassembled WGS sequence"/>
</dbReference>
<dbReference type="AlphaFoldDB" id="A0A818Q376"/>
<keyword evidence="13" id="KW-1185">Reference proteome</keyword>
<evidence type="ECO:0000313" key="2">
    <source>
        <dbReference type="EMBL" id="CAF3072967.1"/>
    </source>
</evidence>
<evidence type="ECO:0000313" key="9">
    <source>
        <dbReference type="EMBL" id="CAF4449874.1"/>
    </source>
</evidence>
<dbReference type="Proteomes" id="UP000663851">
    <property type="component" value="Unassembled WGS sequence"/>
</dbReference>
<reference evidence="6" key="1">
    <citation type="submission" date="2021-02" db="EMBL/GenBank/DDBJ databases">
        <authorList>
            <person name="Nowell W R."/>
        </authorList>
    </citation>
    <scope>NUCLEOTIDE SEQUENCE</scope>
</reference>
<evidence type="ECO:0000313" key="8">
    <source>
        <dbReference type="EMBL" id="CAF4425561.1"/>
    </source>
</evidence>
<dbReference type="Proteomes" id="UP000663865">
    <property type="component" value="Unassembled WGS sequence"/>
</dbReference>
<gene>
    <name evidence="3" type="ORF">FME351_LOCUS3975</name>
    <name evidence="6" type="ORF">GRG538_LOCUS24263</name>
    <name evidence="7" type="ORF">HFQ381_LOCUS7724</name>
    <name evidence="5" type="ORF">KIK155_LOCUS19012</name>
    <name evidence="4" type="ORF">LUA448_LOCUS24846</name>
    <name evidence="10" type="ORF">QYT958_LOCUS5545</name>
    <name evidence="2" type="ORF">TIS948_LOCUS5196</name>
    <name evidence="11" type="ORF">TOA249_LOCUS13825</name>
    <name evidence="8" type="ORF">TSG867_LOCUS14909</name>
    <name evidence="9" type="ORF">UJA718_LOCUS22712</name>
</gene>
<evidence type="ECO:0000313" key="11">
    <source>
        <dbReference type="EMBL" id="CAF4648630.1"/>
    </source>
</evidence>
<dbReference type="EMBL" id="CAJOBO010000373">
    <property type="protein sequence ID" value="CAF4205407.1"/>
    <property type="molecule type" value="Genomic_DNA"/>
</dbReference>
<dbReference type="EMBL" id="CAJOBR010000463">
    <property type="protein sequence ID" value="CAF4512070.1"/>
    <property type="molecule type" value="Genomic_DNA"/>
</dbReference>
<dbReference type="OrthoDB" id="10015007at2759"/>
<feature type="chain" id="PRO_5036233838" evidence="1">
    <location>
        <begin position="21"/>
        <end position="133"/>
    </location>
</feature>
<evidence type="ECO:0000313" key="12">
    <source>
        <dbReference type="Proteomes" id="UP000663872"/>
    </source>
</evidence>
<evidence type="ECO:0000313" key="5">
    <source>
        <dbReference type="EMBL" id="CAF3562407.1"/>
    </source>
</evidence>
<sequence length="133" mass="15044">MHRELFFIVVFCLFFATTVSIRCYTGTDNKCLIAPENKDCGVREVCTCVKYAYKCLHGDVSCNHQEQSANITKWEYLIVSKSVCKALQNPRSGVTDVTCCSTNLCNSPNDGVCTWSSGRRRALRKFNQLLKIE</sequence>
<evidence type="ECO:0000313" key="6">
    <source>
        <dbReference type="EMBL" id="CAF3633027.1"/>
    </source>
</evidence>
<dbReference type="Proteomes" id="UP000663838">
    <property type="component" value="Unassembled WGS sequence"/>
</dbReference>
<evidence type="ECO:0000313" key="13">
    <source>
        <dbReference type="Proteomes" id="UP000663873"/>
    </source>
</evidence>
<dbReference type="Proteomes" id="UP000663872">
    <property type="component" value="Unassembled WGS sequence"/>
</dbReference>
<accession>A0A818Q376</accession>
<name>A0A818Q376_9BILA</name>
<dbReference type="EMBL" id="CAJOBP010004750">
    <property type="protein sequence ID" value="CAF4449874.1"/>
    <property type="molecule type" value="Genomic_DNA"/>
</dbReference>
<dbReference type="EMBL" id="CAJOBS010000832">
    <property type="protein sequence ID" value="CAF4648630.1"/>
    <property type="molecule type" value="Genomic_DNA"/>
</dbReference>
<dbReference type="Proteomes" id="UP000663862">
    <property type="component" value="Unassembled WGS sequence"/>
</dbReference>
<dbReference type="EMBL" id="CAJNYD010003271">
    <property type="protein sequence ID" value="CAF3493801.1"/>
    <property type="molecule type" value="Genomic_DNA"/>
</dbReference>
<dbReference type="EMBL" id="CAJNXB010000585">
    <property type="protein sequence ID" value="CAF3072967.1"/>
    <property type="molecule type" value="Genomic_DNA"/>
</dbReference>
<evidence type="ECO:0000313" key="10">
    <source>
        <dbReference type="EMBL" id="CAF4512070.1"/>
    </source>
</evidence>
<dbReference type="Proteomes" id="UP000663833">
    <property type="component" value="Unassembled WGS sequence"/>
</dbReference>
<comment type="caution">
    <text evidence="6">The sequence shown here is derived from an EMBL/GenBank/DDBJ whole genome shotgun (WGS) entry which is preliminary data.</text>
</comment>
<dbReference type="EMBL" id="CAJOBQ010000849">
    <property type="protein sequence ID" value="CAF4425561.1"/>
    <property type="molecule type" value="Genomic_DNA"/>
</dbReference>
<evidence type="ECO:0000313" key="3">
    <source>
        <dbReference type="EMBL" id="CAF3345276.1"/>
    </source>
</evidence>
<evidence type="ECO:0000313" key="4">
    <source>
        <dbReference type="EMBL" id="CAF3493801.1"/>
    </source>
</evidence>
<dbReference type="Proteomes" id="UP000663873">
    <property type="component" value="Unassembled WGS sequence"/>
</dbReference>
<keyword evidence="1" id="KW-0732">Signal</keyword>
<dbReference type="EMBL" id="CAJNYT010004115">
    <property type="protein sequence ID" value="CAF3633027.1"/>
    <property type="molecule type" value="Genomic_DNA"/>
</dbReference>
<proteinExistence type="predicted"/>
<feature type="signal peptide" evidence="1">
    <location>
        <begin position="1"/>
        <end position="20"/>
    </location>
</feature>
<organism evidence="6 12">
    <name type="scientific">Rotaria socialis</name>
    <dbReference type="NCBI Taxonomy" id="392032"/>
    <lineage>
        <taxon>Eukaryota</taxon>
        <taxon>Metazoa</taxon>
        <taxon>Spiralia</taxon>
        <taxon>Gnathifera</taxon>
        <taxon>Rotifera</taxon>
        <taxon>Eurotatoria</taxon>
        <taxon>Bdelloidea</taxon>
        <taxon>Philodinida</taxon>
        <taxon>Philodinidae</taxon>
        <taxon>Rotaria</taxon>
    </lineage>
</organism>
<protein>
    <submittedName>
        <fullName evidence="6">Uncharacterized protein</fullName>
    </submittedName>
</protein>
<dbReference type="EMBL" id="CAJNYU010000277">
    <property type="protein sequence ID" value="CAF3345276.1"/>
    <property type="molecule type" value="Genomic_DNA"/>
</dbReference>
<dbReference type="Proteomes" id="UP000663869">
    <property type="component" value="Unassembled WGS sequence"/>
</dbReference>